<feature type="transmembrane region" description="Helical" evidence="6">
    <location>
        <begin position="20"/>
        <end position="39"/>
    </location>
</feature>
<dbReference type="Gene3D" id="1.20.1260.100">
    <property type="entry name" value="TspO/MBR protein"/>
    <property type="match status" value="1"/>
</dbReference>
<dbReference type="PIRSF" id="PIRSF005859">
    <property type="entry name" value="PBR"/>
    <property type="match status" value="1"/>
</dbReference>
<feature type="transmembrane region" description="Helical" evidence="6">
    <location>
        <begin position="93"/>
        <end position="112"/>
    </location>
</feature>
<protein>
    <submittedName>
        <fullName evidence="7">TspO and MBR related proteins</fullName>
    </submittedName>
</protein>
<dbReference type="InterPro" id="IPR004307">
    <property type="entry name" value="TspO_MBR"/>
</dbReference>
<dbReference type="OrthoDB" id="9795496at2"/>
<evidence type="ECO:0000256" key="1">
    <source>
        <dbReference type="ARBA" id="ARBA00004141"/>
    </source>
</evidence>
<evidence type="ECO:0000313" key="8">
    <source>
        <dbReference type="Proteomes" id="UP000182719"/>
    </source>
</evidence>
<dbReference type="CDD" id="cd15904">
    <property type="entry name" value="TSPO_MBR"/>
    <property type="match status" value="1"/>
</dbReference>
<dbReference type="FunFam" id="1.20.1260.100:FF:000001">
    <property type="entry name" value="translocator protein 2"/>
    <property type="match status" value="1"/>
</dbReference>
<keyword evidence="8" id="KW-1185">Reference proteome</keyword>
<dbReference type="PANTHER" id="PTHR10057:SF0">
    <property type="entry name" value="TRANSLOCATOR PROTEIN"/>
    <property type="match status" value="1"/>
</dbReference>
<dbReference type="Proteomes" id="UP000182719">
    <property type="component" value="Unassembled WGS sequence"/>
</dbReference>
<feature type="transmembrane region" description="Helical" evidence="6">
    <location>
        <begin position="119"/>
        <end position="137"/>
    </location>
</feature>
<dbReference type="PANTHER" id="PTHR10057">
    <property type="entry name" value="PERIPHERAL-TYPE BENZODIAZEPINE RECEPTOR"/>
    <property type="match status" value="1"/>
</dbReference>
<comment type="similarity">
    <text evidence="2">Belongs to the TspO/BZRP family.</text>
</comment>
<dbReference type="InterPro" id="IPR038330">
    <property type="entry name" value="TspO/MBR-related_sf"/>
</dbReference>
<evidence type="ECO:0000313" key="7">
    <source>
        <dbReference type="EMBL" id="SEM45233.1"/>
    </source>
</evidence>
<sequence length="170" mass="18184">MQTGNLALKSPSLKAESTAALAVFSALSAGAAIAGALATNGAIQGWYQKLRKPPFQPPRGVFGPVWTVLYGLIAVSGWRVWNGPAGVARSRALSLWAVQLGFNAAWSWLFFGRRRLRSALVDVTALSLSVGAYLAAARKVDRTAAVLVAPYLGWVCFASLLNEELVRLNR</sequence>
<dbReference type="GO" id="GO:0016020">
    <property type="term" value="C:membrane"/>
    <property type="evidence" value="ECO:0007669"/>
    <property type="project" value="UniProtKB-SubCell"/>
</dbReference>
<proteinExistence type="inferred from homology"/>
<name>A0A1H7YH10_STIAU</name>
<feature type="transmembrane region" description="Helical" evidence="6">
    <location>
        <begin position="60"/>
        <end position="81"/>
    </location>
</feature>
<accession>A0A1H7YH10</accession>
<dbReference type="Pfam" id="PF03073">
    <property type="entry name" value="TspO_MBR"/>
    <property type="match status" value="1"/>
</dbReference>
<comment type="subcellular location">
    <subcellularLocation>
        <location evidence="1">Membrane</location>
        <topology evidence="1">Multi-pass membrane protein</topology>
    </subcellularLocation>
</comment>
<dbReference type="EMBL" id="FOAP01000017">
    <property type="protein sequence ID" value="SEM45233.1"/>
    <property type="molecule type" value="Genomic_DNA"/>
</dbReference>
<keyword evidence="4 6" id="KW-1133">Transmembrane helix</keyword>
<evidence type="ECO:0000256" key="5">
    <source>
        <dbReference type="ARBA" id="ARBA00023136"/>
    </source>
</evidence>
<keyword evidence="3 6" id="KW-0812">Transmembrane</keyword>
<evidence type="ECO:0000256" key="2">
    <source>
        <dbReference type="ARBA" id="ARBA00007524"/>
    </source>
</evidence>
<evidence type="ECO:0000256" key="3">
    <source>
        <dbReference type="ARBA" id="ARBA00022692"/>
    </source>
</evidence>
<organism evidence="7 8">
    <name type="scientific">Stigmatella aurantiaca</name>
    <dbReference type="NCBI Taxonomy" id="41"/>
    <lineage>
        <taxon>Bacteria</taxon>
        <taxon>Pseudomonadati</taxon>
        <taxon>Myxococcota</taxon>
        <taxon>Myxococcia</taxon>
        <taxon>Myxococcales</taxon>
        <taxon>Cystobacterineae</taxon>
        <taxon>Archangiaceae</taxon>
        <taxon>Stigmatella</taxon>
    </lineage>
</organism>
<evidence type="ECO:0000256" key="4">
    <source>
        <dbReference type="ARBA" id="ARBA00022989"/>
    </source>
</evidence>
<dbReference type="AlphaFoldDB" id="A0A1H7YH10"/>
<feature type="transmembrane region" description="Helical" evidence="6">
    <location>
        <begin position="143"/>
        <end position="161"/>
    </location>
</feature>
<keyword evidence="5 6" id="KW-0472">Membrane</keyword>
<dbReference type="RefSeq" id="WP_075009373.1">
    <property type="nucleotide sequence ID" value="NZ_FOAP01000017.1"/>
</dbReference>
<gene>
    <name evidence="7" type="ORF">SAMN05444354_11716</name>
</gene>
<dbReference type="GO" id="GO:0033013">
    <property type="term" value="P:tetrapyrrole metabolic process"/>
    <property type="evidence" value="ECO:0007669"/>
    <property type="project" value="UniProtKB-ARBA"/>
</dbReference>
<evidence type="ECO:0000256" key="6">
    <source>
        <dbReference type="SAM" id="Phobius"/>
    </source>
</evidence>
<reference evidence="8" key="1">
    <citation type="submission" date="2016-10" db="EMBL/GenBank/DDBJ databases">
        <authorList>
            <person name="Varghese N."/>
            <person name="Submissions S."/>
        </authorList>
    </citation>
    <scope>NUCLEOTIDE SEQUENCE [LARGE SCALE GENOMIC DNA]</scope>
    <source>
        <strain evidence="8">DSM 17044</strain>
    </source>
</reference>